<keyword evidence="2" id="KW-1185">Reference proteome</keyword>
<accession>A0ABY8E0K9</accession>
<protein>
    <submittedName>
        <fullName evidence="1">Uncharacterized protein</fullName>
    </submittedName>
</protein>
<evidence type="ECO:0000313" key="1">
    <source>
        <dbReference type="EMBL" id="WFC82714.1"/>
    </source>
</evidence>
<gene>
    <name evidence="1" type="ORF">OM418_00275</name>
</gene>
<sequence>MKSCQASGGDCDGIIRKYEELSTSQQRQLISYCAANPATCQQKYGDVLADSMAVKHALDKALGQDIPAKMAYDLTATWMHQIQADGVISTNKVSEVLQKEYGLDAIQADIVAGAAAAALGGISKVTKPNYTLNKEGVMLGINGPTVPSKTLWMGKGKERIDVENPAPGKRAGQIHYQDNSNNKYYYDPVTQTFPDALKSVNDKLKDSAFKNAIDKGMTKYLGEK</sequence>
<organism evidence="1 2">
    <name type="scientific">Enterobacter quasiroggenkampii</name>
    <dbReference type="NCBI Taxonomy" id="2497436"/>
    <lineage>
        <taxon>Bacteria</taxon>
        <taxon>Pseudomonadati</taxon>
        <taxon>Pseudomonadota</taxon>
        <taxon>Gammaproteobacteria</taxon>
        <taxon>Enterobacterales</taxon>
        <taxon>Enterobacteriaceae</taxon>
        <taxon>Enterobacter</taxon>
    </lineage>
</organism>
<dbReference type="Proteomes" id="UP001219309">
    <property type="component" value="Chromosome"/>
</dbReference>
<evidence type="ECO:0000313" key="2">
    <source>
        <dbReference type="Proteomes" id="UP001219309"/>
    </source>
</evidence>
<name>A0ABY8E0K9_9ENTR</name>
<proteinExistence type="predicted"/>
<dbReference type="EMBL" id="CP110533">
    <property type="protein sequence ID" value="WFC82714.1"/>
    <property type="molecule type" value="Genomic_DNA"/>
</dbReference>
<reference evidence="1 2" key="1">
    <citation type="submission" date="2022-10" db="EMBL/GenBank/DDBJ databases">
        <title>Dissemination of Carbapenem-producing Enterobacteriaceae in the natural water sources, Central Thailand.</title>
        <authorList>
            <person name="Songsaeng W."/>
            <person name="Prapasarakul N."/>
            <person name="Am-In N."/>
            <person name="Wongsurawat T."/>
            <person name="Sirichokchatchawan W."/>
        </authorList>
    </citation>
    <scope>NUCLEOTIDE SEQUENCE [LARGE SCALE GENOMIC DNA]</scope>
    <source>
        <strain evidence="1 2">WS12-3</strain>
    </source>
</reference>